<name>A0A1Y4W2K9_9LACO</name>
<dbReference type="Pfam" id="PF07282">
    <property type="entry name" value="Cas12f1-like_TNB"/>
    <property type="match status" value="1"/>
</dbReference>
<dbReference type="EMBL" id="NFLZ01000008">
    <property type="protein sequence ID" value="OUQ76639.1"/>
    <property type="molecule type" value="Genomic_DNA"/>
</dbReference>
<evidence type="ECO:0000313" key="4">
    <source>
        <dbReference type="EMBL" id="OUQ76639.1"/>
    </source>
</evidence>
<evidence type="ECO:0000256" key="1">
    <source>
        <dbReference type="ARBA" id="ARBA00023125"/>
    </source>
</evidence>
<evidence type="ECO:0000313" key="3">
    <source>
        <dbReference type="EMBL" id="OUQ56928.1"/>
    </source>
</evidence>
<accession>A0A1Y4W2K9</accession>
<evidence type="ECO:0000313" key="6">
    <source>
        <dbReference type="Proteomes" id="UP000196293"/>
    </source>
</evidence>
<proteinExistence type="predicted"/>
<protein>
    <submittedName>
        <fullName evidence="4">Transposase</fullName>
    </submittedName>
</protein>
<organism evidence="4 5">
    <name type="scientific">Lactobacillus gallinarum</name>
    <dbReference type="NCBI Taxonomy" id="52242"/>
    <lineage>
        <taxon>Bacteria</taxon>
        <taxon>Bacillati</taxon>
        <taxon>Bacillota</taxon>
        <taxon>Bacilli</taxon>
        <taxon>Lactobacillales</taxon>
        <taxon>Lactobacillaceae</taxon>
        <taxon>Lactobacillus</taxon>
    </lineage>
</organism>
<dbReference type="Proteomes" id="UP000196293">
    <property type="component" value="Unassembled WGS sequence"/>
</dbReference>
<feature type="domain" description="Cas12f1-like TNB" evidence="2">
    <location>
        <begin position="436"/>
        <end position="499"/>
    </location>
</feature>
<dbReference type="EMBL" id="NFLS01000006">
    <property type="protein sequence ID" value="OUQ56928.1"/>
    <property type="molecule type" value="Genomic_DNA"/>
</dbReference>
<evidence type="ECO:0000313" key="5">
    <source>
        <dbReference type="Proteomes" id="UP000195859"/>
    </source>
</evidence>
<dbReference type="NCBIfam" id="TIGR01766">
    <property type="entry name" value="IS200/IS605 family accessory protein TnpB-like domain"/>
    <property type="match status" value="1"/>
</dbReference>
<keyword evidence="6" id="KW-1185">Reference proteome</keyword>
<gene>
    <name evidence="4" type="ORF">B5E44_04720</name>
    <name evidence="3" type="ORF">B5E59_04100</name>
</gene>
<sequence length="527" mass="62100">MGREATTMKRSSKPIKSYSKTIRAYSLKLDEETYAKLDQLFVSYGKCRNMFLNQYCGINHMLNVKQYFSLRNHLVKTKQGNIYVEKYHFLQKHWKYALRDACANINSMWSNLANQLRKVVQANDSIDKDERHLIYYLLSIRELWYYALTNDQAVLLDLSQKLQKHLTELEEAVTPKQRKHAYSYLRRLTRRYKYTPRKHYSLNKAMTYDENMYHFQGDELEQVTISSGVSRKKFTFDLTSPWHYRLKGDLQLILDRDKKRIEIHKVIKVRQKQDYQADTKLGIDKGLATLVSCSSGREYGKDFSQFTRPKIEQESQYLARRNPYYGYRYQLKKKLNRLKNANTPKQIIKKKQLASQLNKLNANNIGYKRKDKRHASYHACLESKINHAIKALIVTEHPSLIVKEDLTFTKDKANKTGNKYERQVRRSLSSWTKGVLNERLEYYCQQYGIDFKDVNPAYTSQYCPNCGQHFSVRFGKHNEKTLCPNCGEMDCNIAASKNILARATDKEITLYTPYKKVKAILDQRIAS</sequence>
<comment type="caution">
    <text evidence="4">The sequence shown here is derived from an EMBL/GenBank/DDBJ whole genome shotgun (WGS) entry which is preliminary data.</text>
</comment>
<keyword evidence="1" id="KW-0238">DNA-binding</keyword>
<dbReference type="Proteomes" id="UP000195859">
    <property type="component" value="Unassembled WGS sequence"/>
</dbReference>
<reference evidence="5 6" key="1">
    <citation type="submission" date="2017-04" db="EMBL/GenBank/DDBJ databases">
        <title>Function of individual gut microbiota members based on whole genome sequencing of pure cultures obtained from chicken caecum.</title>
        <authorList>
            <person name="Medvecky M."/>
            <person name="Cejkova D."/>
            <person name="Polansky O."/>
            <person name="Karasova D."/>
            <person name="Kubasova T."/>
            <person name="Cizek A."/>
            <person name="Rychlik I."/>
        </authorList>
    </citation>
    <scope>NUCLEOTIDE SEQUENCE [LARGE SCALE GENOMIC DNA]</scope>
    <source>
        <strain evidence="5">An101</strain>
        <strain evidence="6">An115</strain>
    </source>
</reference>
<reference evidence="4" key="2">
    <citation type="journal article" date="2018" name="BMC Genomics">
        <title>Whole genome sequencing and function prediction of 133 gut anaerobes isolated from chicken caecum in pure cultures.</title>
        <authorList>
            <person name="Medvecky M."/>
            <person name="Cejkova D."/>
            <person name="Polansky O."/>
            <person name="Karasova D."/>
            <person name="Kubasova T."/>
            <person name="Cizek A."/>
            <person name="Rychlik I."/>
        </authorList>
    </citation>
    <scope>NUCLEOTIDE SEQUENCE</scope>
    <source>
        <strain evidence="4">An101</strain>
        <strain evidence="3">An115</strain>
    </source>
</reference>
<evidence type="ECO:0000259" key="2">
    <source>
        <dbReference type="Pfam" id="PF07282"/>
    </source>
</evidence>
<dbReference type="GO" id="GO:0003677">
    <property type="term" value="F:DNA binding"/>
    <property type="evidence" value="ECO:0007669"/>
    <property type="project" value="UniProtKB-KW"/>
</dbReference>
<dbReference type="InterPro" id="IPR010095">
    <property type="entry name" value="Cas12f1-like_TNB"/>
</dbReference>
<dbReference type="AlphaFoldDB" id="A0A1Y4W2K9"/>
<dbReference type="NCBIfam" id="NF040570">
    <property type="entry name" value="guided_TnpB"/>
    <property type="match status" value="1"/>
</dbReference>